<evidence type="ECO:0000313" key="3">
    <source>
        <dbReference type="Proteomes" id="UP000240883"/>
    </source>
</evidence>
<dbReference type="Proteomes" id="UP000240883">
    <property type="component" value="Unassembled WGS sequence"/>
</dbReference>
<dbReference type="EMBL" id="KZ678139">
    <property type="protein sequence ID" value="PSN63562.1"/>
    <property type="molecule type" value="Genomic_DNA"/>
</dbReference>
<gene>
    <name evidence="2" type="ORF">BS50DRAFT_590599</name>
</gene>
<reference evidence="2 3" key="1">
    <citation type="journal article" date="2018" name="Front. Microbiol.">
        <title>Genome-Wide Analysis of Corynespora cassiicola Leaf Fall Disease Putative Effectors.</title>
        <authorList>
            <person name="Lopez D."/>
            <person name="Ribeiro S."/>
            <person name="Label P."/>
            <person name="Fumanal B."/>
            <person name="Venisse J.S."/>
            <person name="Kohler A."/>
            <person name="de Oliveira R.R."/>
            <person name="Labutti K."/>
            <person name="Lipzen A."/>
            <person name="Lail K."/>
            <person name="Bauer D."/>
            <person name="Ohm R.A."/>
            <person name="Barry K.W."/>
            <person name="Spatafora J."/>
            <person name="Grigoriev I.V."/>
            <person name="Martin F.M."/>
            <person name="Pujade-Renaud V."/>
        </authorList>
    </citation>
    <scope>NUCLEOTIDE SEQUENCE [LARGE SCALE GENOMIC DNA]</scope>
    <source>
        <strain evidence="2 3">Philippines</strain>
    </source>
</reference>
<proteinExistence type="predicted"/>
<evidence type="ECO:0000256" key="1">
    <source>
        <dbReference type="SAM" id="MobiDB-lite"/>
    </source>
</evidence>
<organism evidence="2 3">
    <name type="scientific">Corynespora cassiicola Philippines</name>
    <dbReference type="NCBI Taxonomy" id="1448308"/>
    <lineage>
        <taxon>Eukaryota</taxon>
        <taxon>Fungi</taxon>
        <taxon>Dikarya</taxon>
        <taxon>Ascomycota</taxon>
        <taxon>Pezizomycotina</taxon>
        <taxon>Dothideomycetes</taxon>
        <taxon>Pleosporomycetidae</taxon>
        <taxon>Pleosporales</taxon>
        <taxon>Corynesporascaceae</taxon>
        <taxon>Corynespora</taxon>
    </lineage>
</organism>
<accession>A0A2T2NDP1</accession>
<keyword evidence="3" id="KW-1185">Reference proteome</keyword>
<evidence type="ECO:0000313" key="2">
    <source>
        <dbReference type="EMBL" id="PSN63562.1"/>
    </source>
</evidence>
<protein>
    <submittedName>
        <fullName evidence="2">Uncharacterized protein</fullName>
    </submittedName>
</protein>
<feature type="region of interest" description="Disordered" evidence="1">
    <location>
        <begin position="13"/>
        <end position="44"/>
    </location>
</feature>
<name>A0A2T2NDP1_CORCC</name>
<dbReference type="AlphaFoldDB" id="A0A2T2NDP1"/>
<sequence>MILDRSWRSRGSLGGDNWDDAAGHRLAAGRRGAPEGKGRMPGFKGAGGRIAMEAAWKQPSQRQSKSTAAAKGEAMCALALALALALAVNCSGASSTEKAGREAATYPVCDGTRAAPVQAAG</sequence>